<evidence type="ECO:0000313" key="6">
    <source>
        <dbReference type="Ensembl" id="ENSPNYP00000005408.1"/>
    </source>
</evidence>
<organism evidence="6">
    <name type="scientific">Pundamilia nyererei</name>
    <dbReference type="NCBI Taxonomy" id="303518"/>
    <lineage>
        <taxon>Eukaryota</taxon>
        <taxon>Metazoa</taxon>
        <taxon>Chordata</taxon>
        <taxon>Craniata</taxon>
        <taxon>Vertebrata</taxon>
        <taxon>Euteleostomi</taxon>
        <taxon>Actinopterygii</taxon>
        <taxon>Neopterygii</taxon>
        <taxon>Teleostei</taxon>
        <taxon>Neoteleostei</taxon>
        <taxon>Acanthomorphata</taxon>
        <taxon>Ovalentaria</taxon>
        <taxon>Cichlomorphae</taxon>
        <taxon>Cichliformes</taxon>
        <taxon>Cichlidae</taxon>
        <taxon>African cichlids</taxon>
        <taxon>Pseudocrenilabrinae</taxon>
        <taxon>Haplochromini</taxon>
        <taxon>Pundamilia</taxon>
    </lineage>
</organism>
<protein>
    <submittedName>
        <fullName evidence="6">Zgc:136870</fullName>
    </submittedName>
</protein>
<dbReference type="Pfam" id="PF04548">
    <property type="entry name" value="AIG1"/>
    <property type="match status" value="1"/>
</dbReference>
<evidence type="ECO:0000259" key="5">
    <source>
        <dbReference type="PROSITE" id="PS51720"/>
    </source>
</evidence>
<dbReference type="PANTHER" id="PTHR10903">
    <property type="entry name" value="GTPASE, IMAP FAMILY MEMBER-RELATED"/>
    <property type="match status" value="1"/>
</dbReference>
<dbReference type="SUPFAM" id="SSF52540">
    <property type="entry name" value="P-loop containing nucleoside triphosphate hydrolases"/>
    <property type="match status" value="1"/>
</dbReference>
<dbReference type="AlphaFoldDB" id="A0A3B4F654"/>
<dbReference type="PANTHER" id="PTHR10903:SF107">
    <property type="entry name" value="GTPASE IMAP FAMILY MEMBER 4-LIKE-RELATED"/>
    <property type="match status" value="1"/>
</dbReference>
<evidence type="ECO:0000256" key="2">
    <source>
        <dbReference type="ARBA" id="ARBA00022741"/>
    </source>
</evidence>
<proteinExistence type="inferred from homology"/>
<keyword evidence="2" id="KW-0547">Nucleotide-binding</keyword>
<evidence type="ECO:0000256" key="4">
    <source>
        <dbReference type="SAM" id="MobiDB-lite"/>
    </source>
</evidence>
<dbReference type="InterPro" id="IPR027417">
    <property type="entry name" value="P-loop_NTPase"/>
</dbReference>
<dbReference type="GeneTree" id="ENSGT00940000162556"/>
<sequence length="455" mass="51913">MEYPLCQTALLNTLHVTGCLSWEAGFRNPRCGTKVVMEETYTSYIWKSPAMESWWNTPMHATSRALKALLLGPRRTGKSSTGNTLLGRGRVFDTRGGGASAAAGAVTAGRHLTVVDAQGWGTSEDFVPKEEKIELLRALSLCGTEGPHVALLVIPLMDFTESERKAVERRMEIFTSAVWRHTMVLFTFGDLLKEKGCSVQEHIQTGGPALKWLMEKCHYRYHVLDNKAAVNCTQGGLKQEVNRSGRRQEWTWLKKTDKEARGVSTGGELDRRREGEQQQVRELLSKVEDMLEENGGWHFSFHMYQRLEEEWKRREQQLRALLEAQTEVGSARRKQKTAETKAEVEPEQQQSLEAEEQEQSRKKELENKEGCVQREINTGEEREEGVEVELMRLSSEEERWDTSSESGREREEEEEREKMRGQLDEENTEVKTGTVTSCWPSGGPRLVLKPIRRLA</sequence>
<feature type="compositionally biased region" description="Polar residues" evidence="4">
    <location>
        <begin position="430"/>
        <end position="439"/>
    </location>
</feature>
<comment type="similarity">
    <text evidence="1">Belongs to the TRAFAC class TrmE-Era-EngA-EngB-Septin-like GTPase superfamily. AIG1/Toc34/Toc159-like paraseptin GTPase family. IAN subfamily.</text>
</comment>
<feature type="domain" description="AIG1-type G" evidence="5">
    <location>
        <begin position="63"/>
        <end position="308"/>
    </location>
</feature>
<dbReference type="Ensembl" id="ENSPNYT00000005549.1">
    <property type="protein sequence ID" value="ENSPNYP00000005408.1"/>
    <property type="gene ID" value="ENSPNYG00000004207.1"/>
</dbReference>
<feature type="compositionally biased region" description="Basic and acidic residues" evidence="4">
    <location>
        <begin position="394"/>
        <end position="423"/>
    </location>
</feature>
<accession>A0A3B4F654</accession>
<dbReference type="Gene3D" id="3.40.50.300">
    <property type="entry name" value="P-loop containing nucleotide triphosphate hydrolases"/>
    <property type="match status" value="1"/>
</dbReference>
<dbReference type="PROSITE" id="PS51720">
    <property type="entry name" value="G_AIG1"/>
    <property type="match status" value="1"/>
</dbReference>
<feature type="region of interest" description="Disordered" evidence="4">
    <location>
        <begin position="325"/>
        <end position="455"/>
    </location>
</feature>
<name>A0A3B4F654_9CICH</name>
<dbReference type="GO" id="GO:0005525">
    <property type="term" value="F:GTP binding"/>
    <property type="evidence" value="ECO:0007669"/>
    <property type="project" value="UniProtKB-KW"/>
</dbReference>
<feature type="compositionally biased region" description="Basic and acidic residues" evidence="4">
    <location>
        <begin position="358"/>
        <end position="380"/>
    </location>
</feature>
<reference evidence="6" key="1">
    <citation type="submission" date="2023-09" db="UniProtKB">
        <authorList>
            <consortium name="Ensembl"/>
        </authorList>
    </citation>
    <scope>IDENTIFICATION</scope>
</reference>
<keyword evidence="3" id="KW-0342">GTP-binding</keyword>
<dbReference type="InterPro" id="IPR006703">
    <property type="entry name" value="G_AIG1"/>
</dbReference>
<evidence type="ECO:0000256" key="3">
    <source>
        <dbReference type="ARBA" id="ARBA00023134"/>
    </source>
</evidence>
<evidence type="ECO:0000256" key="1">
    <source>
        <dbReference type="ARBA" id="ARBA00008535"/>
    </source>
</evidence>
<feature type="region of interest" description="Disordered" evidence="4">
    <location>
        <begin position="258"/>
        <end position="277"/>
    </location>
</feature>
<dbReference type="InterPro" id="IPR045058">
    <property type="entry name" value="GIMA/IAN/Toc"/>
</dbReference>